<evidence type="ECO:0000313" key="3">
    <source>
        <dbReference type="EMBL" id="POP19041.1"/>
    </source>
</evidence>
<dbReference type="AlphaFoldDB" id="A0AAP6VBI9"/>
<dbReference type="Proteomes" id="UP000237365">
    <property type="component" value="Unassembled WGS sequence"/>
</dbReference>
<evidence type="ECO:0000313" key="2">
    <source>
        <dbReference type="EMBL" id="MEX3186384.1"/>
    </source>
</evidence>
<organism evidence="3">
    <name type="scientific">Serratia marcescens</name>
    <dbReference type="NCBI Taxonomy" id="615"/>
    <lineage>
        <taxon>Bacteria</taxon>
        <taxon>Pseudomonadati</taxon>
        <taxon>Pseudomonadota</taxon>
        <taxon>Gammaproteobacteria</taxon>
        <taxon>Enterobacterales</taxon>
        <taxon>Yersiniaceae</taxon>
        <taxon>Serratia</taxon>
    </lineage>
</organism>
<name>A0AAP6VBI9_SERMA</name>
<dbReference type="InterPro" id="IPR005699">
    <property type="entry name" value="Chap_lipoprot_PulS/OutS"/>
</dbReference>
<proteinExistence type="predicted"/>
<evidence type="ECO:0000313" key="4">
    <source>
        <dbReference type="Proteomes" id="UP000237365"/>
    </source>
</evidence>
<dbReference type="Pfam" id="PF09691">
    <property type="entry name" value="T2SS_PulS_OutS"/>
    <property type="match status" value="1"/>
</dbReference>
<gene>
    <name evidence="2" type="primary">gspS</name>
    <name evidence="2" type="ORF">C3R40_007130</name>
    <name evidence="3" type="ORF">C3R40_03795</name>
</gene>
<feature type="chain" id="PRO_5043027237" evidence="1">
    <location>
        <begin position="25"/>
        <end position="132"/>
    </location>
</feature>
<keyword evidence="2" id="KW-0449">Lipoprotein</keyword>
<protein>
    <submittedName>
        <fullName evidence="3">Secretion protein</fullName>
    </submittedName>
    <submittedName>
        <fullName evidence="2">Type II secretion system pilot lipoprotein GspS</fullName>
    </submittedName>
</protein>
<dbReference type="EMBL" id="PQGI02000001">
    <property type="protein sequence ID" value="MEX3186384.1"/>
    <property type="molecule type" value="Genomic_DNA"/>
</dbReference>
<dbReference type="Gene3D" id="1.20.58.1630">
    <property type="entry name" value="Chaperone lipoprotein PulS/OutS"/>
    <property type="match status" value="1"/>
</dbReference>
<dbReference type="InterPro" id="IPR019114">
    <property type="entry name" value="Chap_lipoprot_PulS/OutS-like"/>
</dbReference>
<keyword evidence="1" id="KW-0732">Signal</keyword>
<evidence type="ECO:0000256" key="1">
    <source>
        <dbReference type="SAM" id="SignalP"/>
    </source>
</evidence>
<dbReference type="NCBIfam" id="TIGR01004">
    <property type="entry name" value="PulS_OutS"/>
    <property type="match status" value="1"/>
</dbReference>
<reference evidence="2 4" key="3">
    <citation type="submission" date="2024-07" db="EMBL/GenBank/DDBJ databases">
        <authorList>
            <person name="Raymann K."/>
        </authorList>
    </citation>
    <scope>NUCLEOTIDE SEQUENCE [LARGE SCALE GENOMIC DNA]</scope>
    <source>
        <strain evidence="2 4">KZ19</strain>
    </source>
</reference>
<dbReference type="EMBL" id="PQGI01000001">
    <property type="protein sequence ID" value="POP19041.1"/>
    <property type="molecule type" value="Genomic_DNA"/>
</dbReference>
<dbReference type="PROSITE" id="PS51257">
    <property type="entry name" value="PROKAR_LIPOPROTEIN"/>
    <property type="match status" value="1"/>
</dbReference>
<sequence length="132" mass="14527">MLTLFRTSLCGALALLLLAGCQQTAHKPAPPLQAQLDHIASMLAGGHFLRVDCGRSEIPDDVKLQRTAMRAAQRRGWDTQAAGYRQLPALTQARYLTLQQDNQLLTEKCAALSRSTARFIAAAQADQEDYME</sequence>
<accession>A0AAP6VBI9</accession>
<comment type="caution">
    <text evidence="3">The sequence shown here is derived from an EMBL/GenBank/DDBJ whole genome shotgun (WGS) entry which is preliminary data.</text>
</comment>
<feature type="signal peptide" evidence="1">
    <location>
        <begin position="1"/>
        <end position="24"/>
    </location>
</feature>
<dbReference type="RefSeq" id="WP_033643644.1">
    <property type="nucleotide sequence ID" value="NZ_CAMIRL010000002.1"/>
</dbReference>
<dbReference type="GO" id="GO:0006886">
    <property type="term" value="P:intracellular protein transport"/>
    <property type="evidence" value="ECO:0007669"/>
    <property type="project" value="InterPro"/>
</dbReference>
<dbReference type="GeneID" id="64307583"/>
<reference evidence="2 4" key="2">
    <citation type="submission" date="2024-07" db="EMBL/GenBank/DDBJ databases">
        <title>Making a pathogen? Evaluating the impact of protist predation on the evolution of virulence in Serratia marcescens.</title>
        <authorList>
            <person name="Hopkins H."/>
            <person name="Lopezguerra C."/>
            <person name="Lau M.-J."/>
        </authorList>
    </citation>
    <scope>NUCLEOTIDE SEQUENCE [LARGE SCALE GENOMIC DNA]</scope>
    <source>
        <strain evidence="2 4">KZ19</strain>
    </source>
</reference>
<reference evidence="3" key="1">
    <citation type="submission" date="2018-01" db="EMBL/GenBank/DDBJ databases">
        <title>The opportunistic pathogen Serratia marcescens is an overlooked threat to honeybees.</title>
        <authorList>
            <person name="Raymann K."/>
            <person name="Shaffer Z."/>
            <person name="Coon K."/>
            <person name="Salisbury S."/>
            <person name="Moran N.A."/>
        </authorList>
    </citation>
    <scope>NUCLEOTIDE SEQUENCE [LARGE SCALE GENOMIC DNA]</scope>
    <source>
        <strain evidence="3">KZ19</strain>
    </source>
</reference>
<dbReference type="InterPro" id="IPR038432">
    <property type="entry name" value="PulS/OutS-like_sf"/>
</dbReference>